<proteinExistence type="predicted"/>
<comment type="caution">
    <text evidence="1">The sequence shown here is derived from an EMBL/GenBank/DDBJ whole genome shotgun (WGS) entry which is preliminary data.</text>
</comment>
<evidence type="ECO:0000313" key="2">
    <source>
        <dbReference type="Proteomes" id="UP001212498"/>
    </source>
</evidence>
<protein>
    <submittedName>
        <fullName evidence="1">Uncharacterized protein</fullName>
    </submittedName>
</protein>
<name>A0ABT4T5Y4_9ACTN</name>
<organism evidence="1 2">
    <name type="scientific">Nonomuraea ferruginea</name>
    <dbReference type="NCBI Taxonomy" id="46174"/>
    <lineage>
        <taxon>Bacteria</taxon>
        <taxon>Bacillati</taxon>
        <taxon>Actinomycetota</taxon>
        <taxon>Actinomycetes</taxon>
        <taxon>Streptosporangiales</taxon>
        <taxon>Streptosporangiaceae</taxon>
        <taxon>Nonomuraea</taxon>
    </lineage>
</organism>
<dbReference type="RefSeq" id="WP_271278667.1">
    <property type="nucleotide sequence ID" value="NZ_BAABFD010000014.1"/>
</dbReference>
<dbReference type="EMBL" id="JAPNUD010000111">
    <property type="protein sequence ID" value="MDA0644819.1"/>
    <property type="molecule type" value="Genomic_DNA"/>
</dbReference>
<keyword evidence="2" id="KW-1185">Reference proteome</keyword>
<accession>A0ABT4T5Y4</accession>
<sequence>MTPEHLGFEEYDLASRIAVSHHYWVVDGRLETYSSRHRHVWPGAA</sequence>
<gene>
    <name evidence="1" type="ORF">OUY24_29690</name>
</gene>
<dbReference type="Proteomes" id="UP001212498">
    <property type="component" value="Unassembled WGS sequence"/>
</dbReference>
<reference evidence="1 2" key="1">
    <citation type="submission" date="2022-11" db="EMBL/GenBank/DDBJ databases">
        <title>Nonomuraea corallina sp. nov., a new species of the genus Nonomuraea isolated from sea side sediment in Thai sea.</title>
        <authorList>
            <person name="Ngamcharungchit C."/>
            <person name="Matsumoto A."/>
            <person name="Suriyachadkun C."/>
            <person name="Panbangred W."/>
            <person name="Inahashi Y."/>
            <person name="Intra B."/>
        </authorList>
    </citation>
    <scope>NUCLEOTIDE SEQUENCE [LARGE SCALE GENOMIC DNA]</scope>
    <source>
        <strain evidence="1 2">DSM 43553</strain>
    </source>
</reference>
<evidence type="ECO:0000313" key="1">
    <source>
        <dbReference type="EMBL" id="MDA0644819.1"/>
    </source>
</evidence>